<evidence type="ECO:0000256" key="5">
    <source>
        <dbReference type="ARBA" id="ARBA00022691"/>
    </source>
</evidence>
<dbReference type="InterPro" id="IPR012327">
    <property type="entry name" value="MeTrfase_D12"/>
</dbReference>
<dbReference type="GO" id="GO:0032259">
    <property type="term" value="P:methylation"/>
    <property type="evidence" value="ECO:0007669"/>
    <property type="project" value="UniProtKB-KW"/>
</dbReference>
<reference evidence="9 10" key="1">
    <citation type="submission" date="2017-08" db="EMBL/GenBank/DDBJ databases">
        <authorList>
            <person name="de Groot N.N."/>
        </authorList>
    </citation>
    <scope>NUCLEOTIDE SEQUENCE [LARGE SCALE GENOMIC DNA]</scope>
    <source>
        <strain evidence="9 10">USBA 78</strain>
    </source>
</reference>
<feature type="binding site" evidence="7">
    <location>
        <position position="11"/>
    </location>
    <ligand>
        <name>S-adenosyl-L-methionine</name>
        <dbReference type="ChEBI" id="CHEBI:59789"/>
    </ligand>
</feature>
<dbReference type="GO" id="GO:0009307">
    <property type="term" value="P:DNA restriction-modification system"/>
    <property type="evidence" value="ECO:0007669"/>
    <property type="project" value="InterPro"/>
</dbReference>
<dbReference type="EC" id="2.1.1.72" evidence="2 8"/>
<dbReference type="SUPFAM" id="SSF53335">
    <property type="entry name" value="S-adenosyl-L-methionine-dependent methyltransferases"/>
    <property type="match status" value="1"/>
</dbReference>
<evidence type="ECO:0000256" key="1">
    <source>
        <dbReference type="ARBA" id="ARBA00006594"/>
    </source>
</evidence>
<dbReference type="EMBL" id="OBMM01000005">
    <property type="protein sequence ID" value="SOC26740.1"/>
    <property type="molecule type" value="Genomic_DNA"/>
</dbReference>
<dbReference type="GO" id="GO:0006298">
    <property type="term" value="P:mismatch repair"/>
    <property type="evidence" value="ECO:0007669"/>
    <property type="project" value="TreeGrafter"/>
</dbReference>
<dbReference type="RefSeq" id="WP_097052755.1">
    <property type="nucleotide sequence ID" value="NZ_OBMM01000005.1"/>
</dbReference>
<protein>
    <recommendedName>
        <fullName evidence="2 8">Site-specific DNA-methyltransferase (adenine-specific)</fullName>
        <ecNumber evidence="2 8">2.1.1.72</ecNumber>
    </recommendedName>
</protein>
<dbReference type="Pfam" id="PF02086">
    <property type="entry name" value="MethyltransfD12"/>
    <property type="match status" value="1"/>
</dbReference>
<gene>
    <name evidence="9" type="ORF">SAMN05428964_105195</name>
</gene>
<feature type="binding site" evidence="7">
    <location>
        <position position="7"/>
    </location>
    <ligand>
        <name>S-adenosyl-L-methionine</name>
        <dbReference type="ChEBI" id="CHEBI:59789"/>
    </ligand>
</feature>
<dbReference type="GO" id="GO:0043565">
    <property type="term" value="F:sequence-specific DNA binding"/>
    <property type="evidence" value="ECO:0007669"/>
    <property type="project" value="TreeGrafter"/>
</dbReference>
<feature type="binding site" evidence="7">
    <location>
        <position position="179"/>
    </location>
    <ligand>
        <name>S-adenosyl-L-methionine</name>
        <dbReference type="ChEBI" id="CHEBI:59789"/>
    </ligand>
</feature>
<feature type="binding site" evidence="7">
    <location>
        <position position="51"/>
    </location>
    <ligand>
        <name>S-adenosyl-L-methionine</name>
        <dbReference type="ChEBI" id="CHEBI:59789"/>
    </ligand>
</feature>
<comment type="similarity">
    <text evidence="1 8">Belongs to the N(4)/N(6)-methyltransferase family.</text>
</comment>
<dbReference type="PIRSF" id="PIRSF000398">
    <property type="entry name" value="M_m6A_EcoRV"/>
    <property type="match status" value="1"/>
</dbReference>
<dbReference type="PANTHER" id="PTHR30481">
    <property type="entry name" value="DNA ADENINE METHYLASE"/>
    <property type="match status" value="1"/>
</dbReference>
<organism evidence="9 10">
    <name type="scientific">Thalassospira xiamenensis</name>
    <dbReference type="NCBI Taxonomy" id="220697"/>
    <lineage>
        <taxon>Bacteria</taxon>
        <taxon>Pseudomonadati</taxon>
        <taxon>Pseudomonadota</taxon>
        <taxon>Alphaproteobacteria</taxon>
        <taxon>Rhodospirillales</taxon>
        <taxon>Thalassospiraceae</taxon>
        <taxon>Thalassospira</taxon>
    </lineage>
</organism>
<evidence type="ECO:0000256" key="3">
    <source>
        <dbReference type="ARBA" id="ARBA00022603"/>
    </source>
</evidence>
<evidence type="ECO:0000256" key="4">
    <source>
        <dbReference type="ARBA" id="ARBA00022679"/>
    </source>
</evidence>
<keyword evidence="5 8" id="KW-0949">S-adenosyl-L-methionine</keyword>
<dbReference type="Proteomes" id="UP000219068">
    <property type="component" value="Unassembled WGS sequence"/>
</dbReference>
<evidence type="ECO:0000256" key="8">
    <source>
        <dbReference type="RuleBase" id="RU361257"/>
    </source>
</evidence>
<comment type="catalytic activity">
    <reaction evidence="6 8">
        <text>a 2'-deoxyadenosine in DNA + S-adenosyl-L-methionine = an N(6)-methyl-2'-deoxyadenosine in DNA + S-adenosyl-L-homocysteine + H(+)</text>
        <dbReference type="Rhea" id="RHEA:15197"/>
        <dbReference type="Rhea" id="RHEA-COMP:12418"/>
        <dbReference type="Rhea" id="RHEA-COMP:12419"/>
        <dbReference type="ChEBI" id="CHEBI:15378"/>
        <dbReference type="ChEBI" id="CHEBI:57856"/>
        <dbReference type="ChEBI" id="CHEBI:59789"/>
        <dbReference type="ChEBI" id="CHEBI:90615"/>
        <dbReference type="ChEBI" id="CHEBI:90616"/>
        <dbReference type="EC" id="2.1.1.72"/>
    </reaction>
</comment>
<keyword evidence="3 8" id="KW-0489">Methyltransferase</keyword>
<dbReference type="InterPro" id="IPR002052">
    <property type="entry name" value="DNA_methylase_N6_adenine_CS"/>
</dbReference>
<dbReference type="PANTHER" id="PTHR30481:SF3">
    <property type="entry name" value="DNA ADENINE METHYLASE"/>
    <property type="match status" value="1"/>
</dbReference>
<dbReference type="InterPro" id="IPR029063">
    <property type="entry name" value="SAM-dependent_MTases_sf"/>
</dbReference>
<accession>A0A285TSV5</accession>
<proteinExistence type="inferred from homology"/>
<evidence type="ECO:0000313" key="10">
    <source>
        <dbReference type="Proteomes" id="UP000219068"/>
    </source>
</evidence>
<dbReference type="InterPro" id="IPR023095">
    <property type="entry name" value="Ade_MeTrfase_dom_2"/>
</dbReference>
<dbReference type="Gene3D" id="3.40.50.150">
    <property type="entry name" value="Vaccinia Virus protein VP39"/>
    <property type="match status" value="1"/>
</dbReference>
<dbReference type="PROSITE" id="PS00092">
    <property type="entry name" value="N6_MTASE"/>
    <property type="match status" value="1"/>
</dbReference>
<dbReference type="PRINTS" id="PR00505">
    <property type="entry name" value="D12N6MTFRASE"/>
</dbReference>
<dbReference type="NCBIfam" id="TIGR00571">
    <property type="entry name" value="dam"/>
    <property type="match status" value="1"/>
</dbReference>
<keyword evidence="4 8" id="KW-0808">Transferase</keyword>
<dbReference type="GO" id="GO:1904047">
    <property type="term" value="F:S-adenosyl-L-methionine binding"/>
    <property type="evidence" value="ECO:0007669"/>
    <property type="project" value="TreeGrafter"/>
</dbReference>
<evidence type="ECO:0000256" key="2">
    <source>
        <dbReference type="ARBA" id="ARBA00011900"/>
    </source>
</evidence>
<evidence type="ECO:0000313" key="9">
    <source>
        <dbReference type="EMBL" id="SOC26740.1"/>
    </source>
</evidence>
<dbReference type="AlphaFoldDB" id="A0A285TSV5"/>
<dbReference type="InterPro" id="IPR012263">
    <property type="entry name" value="M_m6A_EcoRV"/>
</dbReference>
<evidence type="ECO:0000256" key="7">
    <source>
        <dbReference type="PIRSR" id="PIRSR000398-1"/>
    </source>
</evidence>
<sequence length="284" mass="31994">MKPFLKWAGGKSRLVPKISLMLPKADRLVEPFAGSCAVFLGLNYPRNLISDANQDLISIYQWLQTDADAFIQQCGALFLPENNTLEKYLELRSEFNNGKMGSLRRSILFVYLNRHCFNGLCRYNKKGKFNVPYGKMRAPYFPKRELIGFANKAKTAEFRHDDFRNVMKSAVPGDVIYVDPPYAPLSATASFDNYAAGGFSPKDQEDLAHLCFESAARGVPVLLSNHDTLFTRRLYDGSRITELEVTRSISATGHKRGTASEILVLFKKGLRRSPQLSLFPFFAA</sequence>
<dbReference type="GO" id="GO:0009007">
    <property type="term" value="F:site-specific DNA-methyltransferase (adenine-specific) activity"/>
    <property type="evidence" value="ECO:0007669"/>
    <property type="project" value="UniProtKB-UniRule"/>
</dbReference>
<evidence type="ECO:0000256" key="6">
    <source>
        <dbReference type="ARBA" id="ARBA00047942"/>
    </source>
</evidence>
<name>A0A285TSV5_9PROT</name>
<dbReference type="Gene3D" id="1.10.1020.10">
    <property type="entry name" value="Adenine-specific Methyltransferase, Domain 2"/>
    <property type="match status" value="1"/>
</dbReference>